<proteinExistence type="predicted"/>
<name>A0ABU4YMB2_9HYPH</name>
<feature type="transmembrane region" description="Helical" evidence="1">
    <location>
        <begin position="9"/>
        <end position="27"/>
    </location>
</feature>
<accession>A0ABU4YMB2</accession>
<dbReference type="Proteomes" id="UP001280156">
    <property type="component" value="Unassembled WGS sequence"/>
</dbReference>
<keyword evidence="1" id="KW-0812">Transmembrane</keyword>
<evidence type="ECO:0000256" key="1">
    <source>
        <dbReference type="SAM" id="Phobius"/>
    </source>
</evidence>
<evidence type="ECO:0000313" key="3">
    <source>
        <dbReference type="Proteomes" id="UP001280156"/>
    </source>
</evidence>
<organism evidence="2 3">
    <name type="scientific">Mesorhizobium humile</name>
    <dbReference type="NCBI Taxonomy" id="3072313"/>
    <lineage>
        <taxon>Bacteria</taxon>
        <taxon>Pseudomonadati</taxon>
        <taxon>Pseudomonadota</taxon>
        <taxon>Alphaproteobacteria</taxon>
        <taxon>Hyphomicrobiales</taxon>
        <taxon>Phyllobacteriaceae</taxon>
        <taxon>Mesorhizobium</taxon>
    </lineage>
</organism>
<keyword evidence="3" id="KW-1185">Reference proteome</keyword>
<dbReference type="EMBL" id="JAVIIV010000011">
    <property type="protein sequence ID" value="MDX8487074.1"/>
    <property type="molecule type" value="Genomic_DNA"/>
</dbReference>
<comment type="caution">
    <text evidence="2">The sequence shown here is derived from an EMBL/GenBank/DDBJ whole genome shotgun (WGS) entry which is preliminary data.</text>
</comment>
<feature type="transmembrane region" description="Helical" evidence="1">
    <location>
        <begin position="39"/>
        <end position="62"/>
    </location>
</feature>
<evidence type="ECO:0000313" key="2">
    <source>
        <dbReference type="EMBL" id="MDX8487074.1"/>
    </source>
</evidence>
<protein>
    <submittedName>
        <fullName evidence="2">Uncharacterized protein</fullName>
    </submittedName>
</protein>
<keyword evidence="1" id="KW-0472">Membrane</keyword>
<reference evidence="2 3" key="1">
    <citation type="submission" date="2023-08" db="EMBL/GenBank/DDBJ databases">
        <title>Implementing the SeqCode for naming new Mesorhizobium species isolated from Vachellia karroo root nodules.</title>
        <authorList>
            <person name="Van Lill M."/>
        </authorList>
    </citation>
    <scope>NUCLEOTIDE SEQUENCE [LARGE SCALE GENOMIC DNA]</scope>
    <source>
        <strain evidence="2 3">VK2B</strain>
    </source>
</reference>
<keyword evidence="1" id="KW-1133">Transmembrane helix</keyword>
<dbReference type="RefSeq" id="WP_320293004.1">
    <property type="nucleotide sequence ID" value="NZ_JAVIIU010000001.1"/>
</dbReference>
<gene>
    <name evidence="2" type="ORF">RFM52_17855</name>
</gene>
<feature type="transmembrane region" description="Helical" evidence="1">
    <location>
        <begin position="74"/>
        <end position="96"/>
    </location>
</feature>
<sequence length="239" mass="26387">MNIFGENRWLVFVLPGFVALFVASFVSNLPEIPDSHLPIIYVALTTLSAVIPLGITHIYGIASGKKFELQSVLYSKYFVTSVFLCSLLLGLLFGIANSTDYFSAKLREVFGKDEILKASQSDLLSFLLKNAYNSKFVDGQPHVVDKDTNRYARIKLSNESFSYEGVVTQFSVDPDDTEIYLSPACTIKKGKATLIKGPGVWLNMKDSKEIQFIYSICSICAAQVEISAGLPAPDTCPFH</sequence>